<dbReference type="EMBL" id="JARBJD010000287">
    <property type="protein sequence ID" value="KAK2944722.1"/>
    <property type="molecule type" value="Genomic_DNA"/>
</dbReference>
<organism evidence="1 2">
    <name type="scientific">Blattamonas nauphoetae</name>
    <dbReference type="NCBI Taxonomy" id="2049346"/>
    <lineage>
        <taxon>Eukaryota</taxon>
        <taxon>Metamonada</taxon>
        <taxon>Preaxostyla</taxon>
        <taxon>Oxymonadida</taxon>
        <taxon>Blattamonas</taxon>
    </lineage>
</organism>
<proteinExistence type="predicted"/>
<comment type="caution">
    <text evidence="1">The sequence shown here is derived from an EMBL/GenBank/DDBJ whole genome shotgun (WGS) entry which is preliminary data.</text>
</comment>
<dbReference type="Gene3D" id="2.160.20.10">
    <property type="entry name" value="Single-stranded right-handed beta-helix, Pectin lyase-like"/>
    <property type="match status" value="1"/>
</dbReference>
<dbReference type="InterPro" id="IPR011050">
    <property type="entry name" value="Pectin_lyase_fold/virulence"/>
</dbReference>
<name>A0ABQ9WZ41_9EUKA</name>
<evidence type="ECO:0000313" key="1">
    <source>
        <dbReference type="EMBL" id="KAK2944722.1"/>
    </source>
</evidence>
<accession>A0ABQ9WZ41</accession>
<evidence type="ECO:0000313" key="2">
    <source>
        <dbReference type="Proteomes" id="UP001281761"/>
    </source>
</evidence>
<protein>
    <submittedName>
        <fullName evidence="1">Uncharacterized protein</fullName>
    </submittedName>
</protein>
<dbReference type="InterPro" id="IPR012334">
    <property type="entry name" value="Pectin_lyas_fold"/>
</dbReference>
<keyword evidence="2" id="KW-1185">Reference proteome</keyword>
<dbReference type="SUPFAM" id="SSF51126">
    <property type="entry name" value="Pectin lyase-like"/>
    <property type="match status" value="1"/>
</dbReference>
<dbReference type="Proteomes" id="UP001281761">
    <property type="component" value="Unassembled WGS sequence"/>
</dbReference>
<sequence length="811" mass="87256">MTNTLIQHIKFSHATLGTAVRLHINSPNTIEGTSKVGEIVSNGTGSHVLILASTELESSSISSFVEQFASWGPTTMNGVRFSKSEIEEFVVIDEDGRVDELIYHWNAYDGETLFVDSDGGSHSKCGLSILPYSSISKNANKVGDGDSVIVRGSVTESTGFVATKNLTVKSSDNSKQIISVSCSTQFTTQGSSLIFENLTFVPLPPSSAQNAESSQRTDSLFVVKSGSIELTDCSLLSFLLADSPLITHTSGSLILNSCEISSITRSTGNGTVLETSLEGDISLWMNDVTFSSMTSSKESALLSISFAPLDDSEPAPNFDFTLTNLQFVEMIESEDEESCFVSLVGSKLADWLDEGDPRFEGSHNESTQLSHLWSFDAFHSLSASLLFYLLPSEGPVGVSSSGIDMGKCGSNSIWCPTISKSLDRLSAQKTNKIVVMDEIDLSTSVSLPDGVIFSGNNSVTLCSCFVDEAGSLATTGECVVSITTLDFSLPLSQSADAVIVHSSNKLTLSHLHISSRGKSSAVFLQMSLGMTLLSTKPIEGQLLSLSNSPFNLSDINISKQTFVCPLFAFSSFEESTIRNMDISGCSGSTLITAKNGDEFSIRNCIFTSLSPPPAFNEAESSDLCEWEKSLIEITNSTADFHQTEFTSVHFGALSVSDSIMTMTACVFSGNSPSNQQWPSLRRNIKCSNGSISITGLGAGDGVSPPHHWIWTDECIVAKDEIAQHTTLFVPTLVVNESKSILDKKLKQYSVTVVGTTMIPCGLKLEVFEHNTTKSNTDINSLEFEIPSLNPSKWTETELSFILPQSSLADLS</sequence>
<reference evidence="1 2" key="1">
    <citation type="journal article" date="2022" name="bioRxiv">
        <title>Genomics of Preaxostyla Flagellates Illuminates Evolutionary Transitions and the Path Towards Mitochondrial Loss.</title>
        <authorList>
            <person name="Novak L.V.F."/>
            <person name="Treitli S.C."/>
            <person name="Pyrih J."/>
            <person name="Halakuc P."/>
            <person name="Pipaliya S.V."/>
            <person name="Vacek V."/>
            <person name="Brzon O."/>
            <person name="Soukal P."/>
            <person name="Eme L."/>
            <person name="Dacks J.B."/>
            <person name="Karnkowska A."/>
            <person name="Elias M."/>
            <person name="Hampl V."/>
        </authorList>
    </citation>
    <scope>NUCLEOTIDE SEQUENCE [LARGE SCALE GENOMIC DNA]</scope>
    <source>
        <strain evidence="1">NAU3</strain>
        <tissue evidence="1">Gut</tissue>
    </source>
</reference>
<gene>
    <name evidence="1" type="ORF">BLNAU_20358</name>
</gene>